<feature type="signal peptide" evidence="1">
    <location>
        <begin position="1"/>
        <end position="24"/>
    </location>
</feature>
<proteinExistence type="predicted"/>
<dbReference type="EMBL" id="CAUJNA010003672">
    <property type="protein sequence ID" value="CAJ1407450.1"/>
    <property type="molecule type" value="Genomic_DNA"/>
</dbReference>
<protein>
    <submittedName>
        <fullName evidence="2">Uncharacterized protein</fullName>
    </submittedName>
</protein>
<feature type="chain" id="PRO_5041342167" evidence="1">
    <location>
        <begin position="25"/>
        <end position="142"/>
    </location>
</feature>
<keyword evidence="1" id="KW-0732">Signal</keyword>
<accession>A0AA36NCK2</accession>
<evidence type="ECO:0000313" key="2">
    <source>
        <dbReference type="EMBL" id="CAJ1407450.1"/>
    </source>
</evidence>
<comment type="caution">
    <text evidence="2">The sequence shown here is derived from an EMBL/GenBank/DDBJ whole genome shotgun (WGS) entry which is preliminary data.</text>
</comment>
<name>A0AA36NCK2_9DINO</name>
<evidence type="ECO:0000256" key="1">
    <source>
        <dbReference type="SAM" id="SignalP"/>
    </source>
</evidence>
<keyword evidence="3" id="KW-1185">Reference proteome</keyword>
<organism evidence="2 3">
    <name type="scientific">Effrenium voratum</name>
    <dbReference type="NCBI Taxonomy" id="2562239"/>
    <lineage>
        <taxon>Eukaryota</taxon>
        <taxon>Sar</taxon>
        <taxon>Alveolata</taxon>
        <taxon>Dinophyceae</taxon>
        <taxon>Suessiales</taxon>
        <taxon>Symbiodiniaceae</taxon>
        <taxon>Effrenium</taxon>
    </lineage>
</organism>
<dbReference type="AlphaFoldDB" id="A0AA36NCK2"/>
<evidence type="ECO:0000313" key="3">
    <source>
        <dbReference type="Proteomes" id="UP001178507"/>
    </source>
</evidence>
<dbReference type="Proteomes" id="UP001178507">
    <property type="component" value="Unassembled WGS sequence"/>
</dbReference>
<reference evidence="2" key="1">
    <citation type="submission" date="2023-08" db="EMBL/GenBank/DDBJ databases">
        <authorList>
            <person name="Chen Y."/>
            <person name="Shah S."/>
            <person name="Dougan E. K."/>
            <person name="Thang M."/>
            <person name="Chan C."/>
        </authorList>
    </citation>
    <scope>NUCLEOTIDE SEQUENCE</scope>
</reference>
<gene>
    <name evidence="2" type="ORF">EVOR1521_LOCUS29143</name>
</gene>
<sequence>MFRALSFAMPLLAAGEGALRGARADVACSGSGALPPAPACYGGSLLVQTFNINVVSVDGNVGVVDMKADGVHPGQCNGAQFQNNEGAITLESDNSCGLSDLPGYEYNVQYCSDQDHLIVNLVKPINVRVVLNSQTCAPAGEV</sequence>